<dbReference type="EMBL" id="JAWDGP010007264">
    <property type="protein sequence ID" value="KAK3727019.1"/>
    <property type="molecule type" value="Genomic_DNA"/>
</dbReference>
<dbReference type="Gene3D" id="3.40.50.300">
    <property type="entry name" value="P-loop containing nucleotide triphosphate hydrolases"/>
    <property type="match status" value="1"/>
</dbReference>
<dbReference type="GO" id="GO:0004386">
    <property type="term" value="F:helicase activity"/>
    <property type="evidence" value="ECO:0007669"/>
    <property type="project" value="InterPro"/>
</dbReference>
<dbReference type="Proteomes" id="UP001283361">
    <property type="component" value="Unassembled WGS sequence"/>
</dbReference>
<evidence type="ECO:0000313" key="3">
    <source>
        <dbReference type="Proteomes" id="UP001283361"/>
    </source>
</evidence>
<dbReference type="InterPro" id="IPR045055">
    <property type="entry name" value="DNA2/NAM7-like"/>
</dbReference>
<dbReference type="InterPro" id="IPR027417">
    <property type="entry name" value="P-loop_NTPase"/>
</dbReference>
<feature type="non-terminal residue" evidence="2">
    <location>
        <position position="364"/>
    </location>
</feature>
<comment type="caution">
    <text evidence="2">The sequence shown here is derived from an EMBL/GenBank/DDBJ whole genome shotgun (WGS) entry which is preliminary data.</text>
</comment>
<dbReference type="GO" id="GO:0005829">
    <property type="term" value="C:cytosol"/>
    <property type="evidence" value="ECO:0007669"/>
    <property type="project" value="TreeGrafter"/>
</dbReference>
<protein>
    <recommendedName>
        <fullName evidence="1">DNA2/NAM7 helicase helicase domain-containing protein</fullName>
    </recommendedName>
</protein>
<evidence type="ECO:0000313" key="2">
    <source>
        <dbReference type="EMBL" id="KAK3727019.1"/>
    </source>
</evidence>
<gene>
    <name evidence="2" type="ORF">RRG08_046041</name>
</gene>
<sequence>YKEPSASVDVITSHSLSDLNQHNYVHKMHSLLELEEITRQTLIARYNLTTDVTISQFVDEKDQGFYIGRDGDLFLKVGLADYLTTDSAPGKLFFSSVSTALIAPADSHSNKVYEANFVTSRNFEFDGRNKEYIYLVISRDIAKALHVSHGQTIALELQFQMDRSFFCRMHYALDSLGNMQIVFPDIVQFKPDAQFLKDLTQNNNGGSSFLNEEQATAVKHIAMPKEGSTPPMILLGPFGTGKTETLARVIMGLLATQKDKCRILLCTQSNSAADLYITKYLHQFNKTSTFKMLRLVAEERKSVTVPEEVKLYCHLSENGTFVTPAKDVILSYHLVMTTVENALVLSMHEMYGDFTHIFVDEAGQ</sequence>
<proteinExistence type="predicted"/>
<organism evidence="2 3">
    <name type="scientific">Elysia crispata</name>
    <name type="common">lettuce slug</name>
    <dbReference type="NCBI Taxonomy" id="231223"/>
    <lineage>
        <taxon>Eukaryota</taxon>
        <taxon>Metazoa</taxon>
        <taxon>Spiralia</taxon>
        <taxon>Lophotrochozoa</taxon>
        <taxon>Mollusca</taxon>
        <taxon>Gastropoda</taxon>
        <taxon>Heterobranchia</taxon>
        <taxon>Euthyneura</taxon>
        <taxon>Panpulmonata</taxon>
        <taxon>Sacoglossa</taxon>
        <taxon>Placobranchoidea</taxon>
        <taxon>Plakobranchidae</taxon>
        <taxon>Elysia</taxon>
    </lineage>
</organism>
<evidence type="ECO:0000259" key="1">
    <source>
        <dbReference type="Pfam" id="PF13086"/>
    </source>
</evidence>
<dbReference type="SUPFAM" id="SSF52540">
    <property type="entry name" value="P-loop containing nucleoside triphosphate hydrolases"/>
    <property type="match status" value="1"/>
</dbReference>
<dbReference type="PANTHER" id="PTHR10887:SF365">
    <property type="entry name" value="HELICASE WITH ZINC FINGER DOMAIN-RELATED"/>
    <property type="match status" value="1"/>
</dbReference>
<feature type="domain" description="DNA2/NAM7 helicase helicase" evidence="1">
    <location>
        <begin position="210"/>
        <end position="309"/>
    </location>
</feature>
<feature type="non-terminal residue" evidence="2">
    <location>
        <position position="1"/>
    </location>
</feature>
<name>A0AAE0XZ53_9GAST</name>
<dbReference type="GO" id="GO:0035194">
    <property type="term" value="P:regulatory ncRNA-mediated post-transcriptional gene silencing"/>
    <property type="evidence" value="ECO:0007669"/>
    <property type="project" value="TreeGrafter"/>
</dbReference>
<dbReference type="AlphaFoldDB" id="A0AAE0XZ53"/>
<dbReference type="GO" id="GO:0043186">
    <property type="term" value="C:P granule"/>
    <property type="evidence" value="ECO:0007669"/>
    <property type="project" value="TreeGrafter"/>
</dbReference>
<keyword evidence="3" id="KW-1185">Reference proteome</keyword>
<dbReference type="PANTHER" id="PTHR10887">
    <property type="entry name" value="DNA2/NAM7 HELICASE FAMILY"/>
    <property type="match status" value="1"/>
</dbReference>
<dbReference type="InterPro" id="IPR041677">
    <property type="entry name" value="DNA2/NAM7_AAA_11"/>
</dbReference>
<dbReference type="Pfam" id="PF13086">
    <property type="entry name" value="AAA_11"/>
    <property type="match status" value="1"/>
</dbReference>
<reference evidence="2" key="1">
    <citation type="journal article" date="2023" name="G3 (Bethesda)">
        <title>A reference genome for the long-term kleptoplast-retaining sea slug Elysia crispata morphotype clarki.</title>
        <authorList>
            <person name="Eastman K.E."/>
            <person name="Pendleton A.L."/>
            <person name="Shaikh M.A."/>
            <person name="Suttiyut T."/>
            <person name="Ogas R."/>
            <person name="Tomko P."/>
            <person name="Gavelis G."/>
            <person name="Widhalm J.R."/>
            <person name="Wisecaver J.H."/>
        </authorList>
    </citation>
    <scope>NUCLEOTIDE SEQUENCE</scope>
    <source>
        <strain evidence="2">ECLA1</strain>
    </source>
</reference>
<accession>A0AAE0XZ53</accession>